<gene>
    <name evidence="2" type="ORF">GOODEAATRI_032602</name>
</gene>
<evidence type="ECO:0000256" key="1">
    <source>
        <dbReference type="SAM" id="MobiDB-lite"/>
    </source>
</evidence>
<evidence type="ECO:0000313" key="2">
    <source>
        <dbReference type="EMBL" id="MEQ2183446.1"/>
    </source>
</evidence>
<proteinExistence type="predicted"/>
<dbReference type="EMBL" id="JAHRIO010076142">
    <property type="protein sequence ID" value="MEQ2183446.1"/>
    <property type="molecule type" value="Genomic_DNA"/>
</dbReference>
<feature type="region of interest" description="Disordered" evidence="1">
    <location>
        <begin position="1"/>
        <end position="149"/>
    </location>
</feature>
<protein>
    <submittedName>
        <fullName evidence="2">Uncharacterized protein</fullName>
    </submittedName>
</protein>
<keyword evidence="3" id="KW-1185">Reference proteome</keyword>
<evidence type="ECO:0000313" key="3">
    <source>
        <dbReference type="Proteomes" id="UP001476798"/>
    </source>
</evidence>
<organism evidence="2 3">
    <name type="scientific">Goodea atripinnis</name>
    <dbReference type="NCBI Taxonomy" id="208336"/>
    <lineage>
        <taxon>Eukaryota</taxon>
        <taxon>Metazoa</taxon>
        <taxon>Chordata</taxon>
        <taxon>Craniata</taxon>
        <taxon>Vertebrata</taxon>
        <taxon>Euteleostomi</taxon>
        <taxon>Actinopterygii</taxon>
        <taxon>Neopterygii</taxon>
        <taxon>Teleostei</taxon>
        <taxon>Neoteleostei</taxon>
        <taxon>Acanthomorphata</taxon>
        <taxon>Ovalentaria</taxon>
        <taxon>Atherinomorphae</taxon>
        <taxon>Cyprinodontiformes</taxon>
        <taxon>Goodeidae</taxon>
        <taxon>Goodea</taxon>
    </lineage>
</organism>
<feature type="non-terminal residue" evidence="2">
    <location>
        <position position="1"/>
    </location>
</feature>
<feature type="compositionally biased region" description="Basic and acidic residues" evidence="1">
    <location>
        <begin position="75"/>
        <end position="89"/>
    </location>
</feature>
<comment type="caution">
    <text evidence="2">The sequence shown here is derived from an EMBL/GenBank/DDBJ whole genome shotgun (WGS) entry which is preliminary data.</text>
</comment>
<feature type="compositionally biased region" description="Polar residues" evidence="1">
    <location>
        <begin position="1"/>
        <end position="13"/>
    </location>
</feature>
<reference evidence="2 3" key="1">
    <citation type="submission" date="2021-06" db="EMBL/GenBank/DDBJ databases">
        <authorList>
            <person name="Palmer J.M."/>
        </authorList>
    </citation>
    <scope>NUCLEOTIDE SEQUENCE [LARGE SCALE GENOMIC DNA]</scope>
    <source>
        <strain evidence="2 3">GA_2019</strain>
        <tissue evidence="2">Muscle</tissue>
    </source>
</reference>
<feature type="compositionally biased region" description="Acidic residues" evidence="1">
    <location>
        <begin position="90"/>
        <end position="103"/>
    </location>
</feature>
<accession>A0ABV0PJ10</accession>
<sequence length="149" mass="16478">NRIGASGSQNRPKASSPPKVTDVRQLLEEKRQGGSQHRQRSPVAGSGKTGALWSRLGSGGGDDGSVGRHDRRKSGRSDRPDGSRSRRVDEGEEVQEREEEDDSTLQRVWGAMIKQKQECRSHKMKKSRLDNLPSLQIEISRDSSDDSDA</sequence>
<feature type="compositionally biased region" description="Basic and acidic residues" evidence="1">
    <location>
        <begin position="139"/>
        <end position="149"/>
    </location>
</feature>
<name>A0ABV0PJ10_9TELE</name>
<feature type="compositionally biased region" description="Basic and acidic residues" evidence="1">
    <location>
        <begin position="21"/>
        <end position="32"/>
    </location>
</feature>
<dbReference type="Proteomes" id="UP001476798">
    <property type="component" value="Unassembled WGS sequence"/>
</dbReference>